<gene>
    <name evidence="1" type="ORF">RG47T_4423</name>
</gene>
<evidence type="ECO:0000313" key="1">
    <source>
        <dbReference type="EMBL" id="OKS88945.1"/>
    </source>
</evidence>
<sequence length="73" mass="8674">MDQYAQRMYEMKLEEIYRGSGWIPDEISLPDFLALFPVEFKNGKAIRPDKPKDFDFDRDTYLAIMVAFRQAFS</sequence>
<name>A0A1Q6A4L0_9SPHI</name>
<evidence type="ECO:0000313" key="2">
    <source>
        <dbReference type="Proteomes" id="UP000186720"/>
    </source>
</evidence>
<dbReference type="RefSeq" id="WP_074491580.1">
    <property type="nucleotide sequence ID" value="NZ_FPAM01000023.1"/>
</dbReference>
<dbReference type="EMBL" id="MPPL01000001">
    <property type="protein sequence ID" value="OKS88945.1"/>
    <property type="molecule type" value="Genomic_DNA"/>
</dbReference>
<protein>
    <submittedName>
        <fullName evidence="1">Uncharacterized protein</fullName>
    </submittedName>
</protein>
<organism evidence="1 2">
    <name type="scientific">Mucilaginibacter polytrichastri</name>
    <dbReference type="NCBI Taxonomy" id="1302689"/>
    <lineage>
        <taxon>Bacteria</taxon>
        <taxon>Pseudomonadati</taxon>
        <taxon>Bacteroidota</taxon>
        <taxon>Sphingobacteriia</taxon>
        <taxon>Sphingobacteriales</taxon>
        <taxon>Sphingobacteriaceae</taxon>
        <taxon>Mucilaginibacter</taxon>
    </lineage>
</organism>
<keyword evidence="2" id="KW-1185">Reference proteome</keyword>
<dbReference type="Proteomes" id="UP000186720">
    <property type="component" value="Unassembled WGS sequence"/>
</dbReference>
<comment type="caution">
    <text evidence="1">The sequence shown here is derived from an EMBL/GenBank/DDBJ whole genome shotgun (WGS) entry which is preliminary data.</text>
</comment>
<reference evidence="1 2" key="1">
    <citation type="submission" date="2016-11" db="EMBL/GenBank/DDBJ databases">
        <title>Whole Genome Sequencing of Mucilaginibacter polytrichastri RG4-7(T) isolated from the moss sample.</title>
        <authorList>
            <person name="Li Y."/>
        </authorList>
    </citation>
    <scope>NUCLEOTIDE SEQUENCE [LARGE SCALE GENOMIC DNA]</scope>
    <source>
        <strain evidence="1 2">RG4-7</strain>
    </source>
</reference>
<accession>A0A1Q6A4L0</accession>
<proteinExistence type="predicted"/>
<dbReference type="STRING" id="1302689.RG47T_4423"/>
<dbReference type="AlphaFoldDB" id="A0A1Q6A4L0"/>